<dbReference type="FunFam" id="3.40.30.10:FF:000156">
    <property type="entry name" value="Glutathione S-transferase 1"/>
    <property type="match status" value="1"/>
</dbReference>
<evidence type="ECO:0000256" key="3">
    <source>
        <dbReference type="ARBA" id="ARBA00022679"/>
    </source>
</evidence>
<evidence type="ECO:0000313" key="6">
    <source>
        <dbReference type="EMBL" id="KIP09910.1"/>
    </source>
</evidence>
<comment type="similarity">
    <text evidence="1">Belongs to the GST superfamily.</text>
</comment>
<dbReference type="InterPro" id="IPR040079">
    <property type="entry name" value="Glutathione_S-Trfase"/>
</dbReference>
<gene>
    <name evidence="6" type="ORF">PHLGIDRAFT_101988</name>
</gene>
<evidence type="ECO:0000313" key="7">
    <source>
        <dbReference type="Proteomes" id="UP000053257"/>
    </source>
</evidence>
<reference evidence="6 7" key="1">
    <citation type="journal article" date="2014" name="PLoS Genet.">
        <title>Analysis of the Phlebiopsis gigantea genome, transcriptome and secretome provides insight into its pioneer colonization strategies of wood.</title>
        <authorList>
            <person name="Hori C."/>
            <person name="Ishida T."/>
            <person name="Igarashi K."/>
            <person name="Samejima M."/>
            <person name="Suzuki H."/>
            <person name="Master E."/>
            <person name="Ferreira P."/>
            <person name="Ruiz-Duenas F.J."/>
            <person name="Held B."/>
            <person name="Canessa P."/>
            <person name="Larrondo L.F."/>
            <person name="Schmoll M."/>
            <person name="Druzhinina I.S."/>
            <person name="Kubicek C.P."/>
            <person name="Gaskell J.A."/>
            <person name="Kersten P."/>
            <person name="St John F."/>
            <person name="Glasner J."/>
            <person name="Sabat G."/>
            <person name="Splinter BonDurant S."/>
            <person name="Syed K."/>
            <person name="Yadav J."/>
            <person name="Mgbeahuruike A.C."/>
            <person name="Kovalchuk A."/>
            <person name="Asiegbu F.O."/>
            <person name="Lackner G."/>
            <person name="Hoffmeister D."/>
            <person name="Rencoret J."/>
            <person name="Gutierrez A."/>
            <person name="Sun H."/>
            <person name="Lindquist E."/>
            <person name="Barry K."/>
            <person name="Riley R."/>
            <person name="Grigoriev I.V."/>
            <person name="Henrissat B."/>
            <person name="Kues U."/>
            <person name="Berka R.M."/>
            <person name="Martinez A.T."/>
            <person name="Covert S.F."/>
            <person name="Blanchette R.A."/>
            <person name="Cullen D."/>
        </authorList>
    </citation>
    <scope>NUCLEOTIDE SEQUENCE [LARGE SCALE GENOMIC DNA]</scope>
    <source>
        <strain evidence="6 7">11061_1 CR5-6</strain>
    </source>
</reference>
<dbReference type="EMBL" id="KN840460">
    <property type="protein sequence ID" value="KIP09910.1"/>
    <property type="molecule type" value="Genomic_DNA"/>
</dbReference>
<dbReference type="SUPFAM" id="SSF52833">
    <property type="entry name" value="Thioredoxin-like"/>
    <property type="match status" value="1"/>
</dbReference>
<keyword evidence="7" id="KW-1185">Reference proteome</keyword>
<accession>A0A0C3SDS9</accession>
<sequence length="230" mass="25292">MSSETVAGITVHHLNNSRSQRILWLLEELEIPYKIVHHKRQGDGLAPVELKAIHPIGTAPIITDGPVTVAESGAIVEYLIGKYGNGKFVPSESGMVDNLFFTHYTEGTVMPLLVNKLIFSIAPSRSPFILRPLVRLVFSGLETGFVLPRLTGHAKIIEDHLSKCGDWLAGGQGPTSADFMMSFALEAWVSELPDMLGPKIKEYVGRIHERPAYQRALTKGGEYKYAKAAL</sequence>
<keyword evidence="3" id="KW-0808">Transferase</keyword>
<dbReference type="GO" id="GO:0005737">
    <property type="term" value="C:cytoplasm"/>
    <property type="evidence" value="ECO:0007669"/>
    <property type="project" value="UniProtKB-ARBA"/>
</dbReference>
<dbReference type="HOGENOM" id="CLU_011226_15_4_1"/>
<dbReference type="Gene3D" id="3.40.30.10">
    <property type="entry name" value="Glutaredoxin"/>
    <property type="match status" value="1"/>
</dbReference>
<dbReference type="Pfam" id="PF02798">
    <property type="entry name" value="GST_N"/>
    <property type="match status" value="1"/>
</dbReference>
<dbReference type="Proteomes" id="UP000053257">
    <property type="component" value="Unassembled WGS sequence"/>
</dbReference>
<dbReference type="SUPFAM" id="SSF47616">
    <property type="entry name" value="GST C-terminal domain-like"/>
    <property type="match status" value="1"/>
</dbReference>
<dbReference type="CDD" id="cd03046">
    <property type="entry name" value="GST_N_GTT1_like"/>
    <property type="match status" value="1"/>
</dbReference>
<dbReference type="InterPro" id="IPR036282">
    <property type="entry name" value="Glutathione-S-Trfase_C_sf"/>
</dbReference>
<dbReference type="GO" id="GO:0004602">
    <property type="term" value="F:glutathione peroxidase activity"/>
    <property type="evidence" value="ECO:0007669"/>
    <property type="project" value="UniProtKB-ARBA"/>
</dbReference>
<evidence type="ECO:0000256" key="4">
    <source>
        <dbReference type="ARBA" id="ARBA00047960"/>
    </source>
</evidence>
<comment type="catalytic activity">
    <reaction evidence="4">
        <text>RX + glutathione = an S-substituted glutathione + a halide anion + H(+)</text>
        <dbReference type="Rhea" id="RHEA:16437"/>
        <dbReference type="ChEBI" id="CHEBI:15378"/>
        <dbReference type="ChEBI" id="CHEBI:16042"/>
        <dbReference type="ChEBI" id="CHEBI:17792"/>
        <dbReference type="ChEBI" id="CHEBI:57925"/>
        <dbReference type="ChEBI" id="CHEBI:90779"/>
        <dbReference type="EC" id="2.5.1.18"/>
    </reaction>
</comment>
<evidence type="ECO:0000256" key="1">
    <source>
        <dbReference type="ARBA" id="ARBA00007409"/>
    </source>
</evidence>
<dbReference type="SFLD" id="SFLDG00358">
    <property type="entry name" value="Main_(cytGST)"/>
    <property type="match status" value="1"/>
</dbReference>
<evidence type="ECO:0000256" key="2">
    <source>
        <dbReference type="ARBA" id="ARBA00012452"/>
    </source>
</evidence>
<evidence type="ECO:0000259" key="5">
    <source>
        <dbReference type="PROSITE" id="PS50404"/>
    </source>
</evidence>
<dbReference type="EC" id="2.5.1.18" evidence="2"/>
<dbReference type="OrthoDB" id="2098326at2759"/>
<dbReference type="STRING" id="745531.A0A0C3SDS9"/>
<feature type="domain" description="GST N-terminal" evidence="5">
    <location>
        <begin position="6"/>
        <end position="87"/>
    </location>
</feature>
<dbReference type="PANTHER" id="PTHR44051">
    <property type="entry name" value="GLUTATHIONE S-TRANSFERASE-RELATED"/>
    <property type="match status" value="1"/>
</dbReference>
<dbReference type="InterPro" id="IPR004045">
    <property type="entry name" value="Glutathione_S-Trfase_N"/>
</dbReference>
<dbReference type="PROSITE" id="PS50404">
    <property type="entry name" value="GST_NTER"/>
    <property type="match status" value="1"/>
</dbReference>
<dbReference type="SFLD" id="SFLDS00019">
    <property type="entry name" value="Glutathione_Transferase_(cytos"/>
    <property type="match status" value="1"/>
</dbReference>
<dbReference type="AlphaFoldDB" id="A0A0C3SDS9"/>
<dbReference type="Gene3D" id="1.20.1050.10">
    <property type="match status" value="1"/>
</dbReference>
<organism evidence="6 7">
    <name type="scientific">Phlebiopsis gigantea (strain 11061_1 CR5-6)</name>
    <name type="common">White-rot fungus</name>
    <name type="synonym">Peniophora gigantea</name>
    <dbReference type="NCBI Taxonomy" id="745531"/>
    <lineage>
        <taxon>Eukaryota</taxon>
        <taxon>Fungi</taxon>
        <taxon>Dikarya</taxon>
        <taxon>Basidiomycota</taxon>
        <taxon>Agaricomycotina</taxon>
        <taxon>Agaricomycetes</taxon>
        <taxon>Polyporales</taxon>
        <taxon>Phanerochaetaceae</taxon>
        <taxon>Phlebiopsis</taxon>
    </lineage>
</organism>
<dbReference type="PANTHER" id="PTHR44051:SF9">
    <property type="entry name" value="GLUTATHIONE S-TRANSFERASE 1"/>
    <property type="match status" value="1"/>
</dbReference>
<protein>
    <recommendedName>
        <fullName evidence="2">glutathione transferase</fullName>
        <ecNumber evidence="2">2.5.1.18</ecNumber>
    </recommendedName>
</protein>
<dbReference type="InterPro" id="IPR036249">
    <property type="entry name" value="Thioredoxin-like_sf"/>
</dbReference>
<dbReference type="GO" id="GO:0004364">
    <property type="term" value="F:glutathione transferase activity"/>
    <property type="evidence" value="ECO:0007669"/>
    <property type="project" value="UniProtKB-EC"/>
</dbReference>
<proteinExistence type="inferred from homology"/>
<name>A0A0C3SDS9_PHLG1</name>